<evidence type="ECO:0000313" key="2">
    <source>
        <dbReference type="Proteomes" id="UP001143463"/>
    </source>
</evidence>
<dbReference type="AlphaFoldDB" id="A0A9W6L5D7"/>
<organism evidence="1 2">
    <name type="scientific">Pseudonocardia halophobica</name>
    <dbReference type="NCBI Taxonomy" id="29401"/>
    <lineage>
        <taxon>Bacteria</taxon>
        <taxon>Bacillati</taxon>
        <taxon>Actinomycetota</taxon>
        <taxon>Actinomycetes</taxon>
        <taxon>Pseudonocardiales</taxon>
        <taxon>Pseudonocardiaceae</taxon>
        <taxon>Pseudonocardia</taxon>
    </lineage>
</organism>
<reference evidence="1" key="1">
    <citation type="journal article" date="2014" name="Int. J. Syst. Evol. Microbiol.">
        <title>Complete genome sequence of Corynebacterium casei LMG S-19264T (=DSM 44701T), isolated from a smear-ripened cheese.</title>
        <authorList>
            <consortium name="US DOE Joint Genome Institute (JGI-PGF)"/>
            <person name="Walter F."/>
            <person name="Albersmeier A."/>
            <person name="Kalinowski J."/>
            <person name="Ruckert C."/>
        </authorList>
    </citation>
    <scope>NUCLEOTIDE SEQUENCE</scope>
    <source>
        <strain evidence="1">VKM Ac-1069</strain>
    </source>
</reference>
<dbReference type="RefSeq" id="WP_051737815.1">
    <property type="nucleotide sequence ID" value="NZ_BAAAUZ010000003.1"/>
</dbReference>
<proteinExistence type="predicted"/>
<dbReference type="Proteomes" id="UP001143463">
    <property type="component" value="Unassembled WGS sequence"/>
</dbReference>
<sequence>MSEQVRENRLRRMATRQGLVLEKCRRRDPRSIGYGTFRLVRDIYVGQVWIDREIVASDGSRRGYGLSLDQVESYLLHN</sequence>
<keyword evidence="2" id="KW-1185">Reference proteome</keyword>
<gene>
    <name evidence="1" type="ORF">GCM10017577_45110</name>
</gene>
<protein>
    <submittedName>
        <fullName evidence="1">Uncharacterized protein</fullName>
    </submittedName>
</protein>
<name>A0A9W6L5D7_9PSEU</name>
<comment type="caution">
    <text evidence="1">The sequence shown here is derived from an EMBL/GenBank/DDBJ whole genome shotgun (WGS) entry which is preliminary data.</text>
</comment>
<evidence type="ECO:0000313" key="1">
    <source>
        <dbReference type="EMBL" id="GLL13368.1"/>
    </source>
</evidence>
<accession>A0A9W6L5D7</accession>
<dbReference type="EMBL" id="BSFQ01000021">
    <property type="protein sequence ID" value="GLL13368.1"/>
    <property type="molecule type" value="Genomic_DNA"/>
</dbReference>
<reference evidence="1" key="2">
    <citation type="submission" date="2023-01" db="EMBL/GenBank/DDBJ databases">
        <authorList>
            <person name="Sun Q."/>
            <person name="Evtushenko L."/>
        </authorList>
    </citation>
    <scope>NUCLEOTIDE SEQUENCE</scope>
    <source>
        <strain evidence="1">VKM Ac-1069</strain>
    </source>
</reference>